<evidence type="ECO:0000313" key="3">
    <source>
        <dbReference type="Proteomes" id="UP000184501"/>
    </source>
</evidence>
<dbReference type="RefSeq" id="WP_159447666.1">
    <property type="nucleotide sequence ID" value="NZ_FQVN01000001.1"/>
</dbReference>
<evidence type="ECO:0000313" key="2">
    <source>
        <dbReference type="EMBL" id="SHE40777.1"/>
    </source>
</evidence>
<sequence>MLESFFAGLLAVVAVVGVLVLTVLYGTVLLAAAGAAGVVGFGWQRMRRRSW</sequence>
<dbReference type="AlphaFoldDB" id="A0A1M4T952"/>
<accession>A0A1M4T952</accession>
<gene>
    <name evidence="2" type="ORF">SAMN05444320_10110</name>
</gene>
<protein>
    <submittedName>
        <fullName evidence="2">Uncharacterized protein</fullName>
    </submittedName>
</protein>
<dbReference type="EMBL" id="FQVN01000001">
    <property type="protein sequence ID" value="SHE40777.1"/>
    <property type="molecule type" value="Genomic_DNA"/>
</dbReference>
<keyword evidence="1" id="KW-0812">Transmembrane</keyword>
<name>A0A1M4T952_STRHI</name>
<organism evidence="2 3">
    <name type="scientific">Streptoalloteichus hindustanus</name>
    <dbReference type="NCBI Taxonomy" id="2017"/>
    <lineage>
        <taxon>Bacteria</taxon>
        <taxon>Bacillati</taxon>
        <taxon>Actinomycetota</taxon>
        <taxon>Actinomycetes</taxon>
        <taxon>Pseudonocardiales</taxon>
        <taxon>Pseudonocardiaceae</taxon>
        <taxon>Streptoalloteichus</taxon>
    </lineage>
</organism>
<dbReference type="STRING" id="2017.SAMN05444320_10110"/>
<reference evidence="2 3" key="1">
    <citation type="submission" date="2016-11" db="EMBL/GenBank/DDBJ databases">
        <authorList>
            <person name="Jaros S."/>
            <person name="Januszkiewicz K."/>
            <person name="Wedrychowicz H."/>
        </authorList>
    </citation>
    <scope>NUCLEOTIDE SEQUENCE [LARGE SCALE GENOMIC DNA]</scope>
    <source>
        <strain evidence="2 3">DSM 44523</strain>
    </source>
</reference>
<keyword evidence="3" id="KW-1185">Reference proteome</keyword>
<proteinExistence type="predicted"/>
<feature type="transmembrane region" description="Helical" evidence="1">
    <location>
        <begin position="6"/>
        <end position="39"/>
    </location>
</feature>
<evidence type="ECO:0000256" key="1">
    <source>
        <dbReference type="SAM" id="Phobius"/>
    </source>
</evidence>
<keyword evidence="1" id="KW-1133">Transmembrane helix</keyword>
<dbReference type="Proteomes" id="UP000184501">
    <property type="component" value="Unassembled WGS sequence"/>
</dbReference>
<keyword evidence="1" id="KW-0472">Membrane</keyword>